<dbReference type="SMART" id="SM00369">
    <property type="entry name" value="LRR_TYP"/>
    <property type="match status" value="2"/>
</dbReference>
<dbReference type="PROSITE" id="PS51450">
    <property type="entry name" value="LRR"/>
    <property type="match status" value="1"/>
</dbReference>
<dbReference type="InterPro" id="IPR032675">
    <property type="entry name" value="LRR_dom_sf"/>
</dbReference>
<evidence type="ECO:0000256" key="2">
    <source>
        <dbReference type="ARBA" id="ARBA00022737"/>
    </source>
</evidence>
<protein>
    <submittedName>
        <fullName evidence="4">Disease resistance protein</fullName>
    </submittedName>
</protein>
<keyword evidence="2" id="KW-0677">Repeat</keyword>
<sequence>MGSRQAERDRGHAILNKLENVCLLEKCENGKCVKMHDVIRDMAINITRKNSRFMVKTGRNLEDLPSEIDGLHEGLPNSFFVHMLGLRVLDLSCTNIAFLPDSIYDMVNLRALILCECRELKQVGSLAKLKELRELDLSWNEMETIPDGIEELVLLKHFSWISYHSRQQSGGAEWVEKVGGP</sequence>
<name>A0A438J4W7_VITVI</name>
<keyword evidence="1" id="KW-0433">Leucine-rich repeat</keyword>
<reference evidence="4 5" key="1">
    <citation type="journal article" date="2018" name="PLoS Genet.">
        <title>Population sequencing reveals clonal diversity and ancestral inbreeding in the grapevine cultivar Chardonnay.</title>
        <authorList>
            <person name="Roach M.J."/>
            <person name="Johnson D.L."/>
            <person name="Bohlmann J."/>
            <person name="van Vuuren H.J."/>
            <person name="Jones S.J."/>
            <person name="Pretorius I.S."/>
            <person name="Schmidt S.A."/>
            <person name="Borneman A.R."/>
        </authorList>
    </citation>
    <scope>NUCLEOTIDE SEQUENCE [LARGE SCALE GENOMIC DNA]</scope>
    <source>
        <strain evidence="5">cv. Chardonnay</strain>
        <tissue evidence="4">Leaf</tissue>
    </source>
</reference>
<comment type="caution">
    <text evidence="4">The sequence shown here is derived from an EMBL/GenBank/DDBJ whole genome shotgun (WGS) entry which is preliminary data.</text>
</comment>
<dbReference type="Pfam" id="PF00560">
    <property type="entry name" value="LRR_1"/>
    <property type="match status" value="1"/>
</dbReference>
<gene>
    <name evidence="4" type="primary">VvCHDp000210_45</name>
    <name evidence="4" type="ORF">CK203_021749</name>
</gene>
<keyword evidence="3" id="KW-0611">Plant defense</keyword>
<evidence type="ECO:0000313" key="4">
    <source>
        <dbReference type="EMBL" id="RVX04007.1"/>
    </source>
</evidence>
<dbReference type="SUPFAM" id="SSF52058">
    <property type="entry name" value="L domain-like"/>
    <property type="match status" value="1"/>
</dbReference>
<dbReference type="PANTHER" id="PTHR33463:SF187">
    <property type="entry name" value="AND NB-ARC DOMAIN DISEASE RESISTANCE PROTEIN, PUTATIVE-RELATED"/>
    <property type="match status" value="1"/>
</dbReference>
<dbReference type="InterPro" id="IPR050905">
    <property type="entry name" value="Plant_NBS-LRR"/>
</dbReference>
<dbReference type="Proteomes" id="UP000288805">
    <property type="component" value="Unassembled WGS sequence"/>
</dbReference>
<evidence type="ECO:0000313" key="5">
    <source>
        <dbReference type="Proteomes" id="UP000288805"/>
    </source>
</evidence>
<accession>A0A438J4W7</accession>
<dbReference type="InterPro" id="IPR003591">
    <property type="entry name" value="Leu-rich_rpt_typical-subtyp"/>
</dbReference>
<dbReference type="InterPro" id="IPR001611">
    <property type="entry name" value="Leu-rich_rpt"/>
</dbReference>
<evidence type="ECO:0000256" key="1">
    <source>
        <dbReference type="ARBA" id="ARBA00022614"/>
    </source>
</evidence>
<proteinExistence type="predicted"/>
<dbReference type="PANTHER" id="PTHR33463">
    <property type="entry name" value="NB-ARC DOMAIN-CONTAINING PROTEIN-RELATED"/>
    <property type="match status" value="1"/>
</dbReference>
<dbReference type="EMBL" id="QGNW01000063">
    <property type="protein sequence ID" value="RVX04007.1"/>
    <property type="molecule type" value="Genomic_DNA"/>
</dbReference>
<dbReference type="AlphaFoldDB" id="A0A438J4W7"/>
<organism evidence="4 5">
    <name type="scientific">Vitis vinifera</name>
    <name type="common">Grape</name>
    <dbReference type="NCBI Taxonomy" id="29760"/>
    <lineage>
        <taxon>Eukaryota</taxon>
        <taxon>Viridiplantae</taxon>
        <taxon>Streptophyta</taxon>
        <taxon>Embryophyta</taxon>
        <taxon>Tracheophyta</taxon>
        <taxon>Spermatophyta</taxon>
        <taxon>Magnoliopsida</taxon>
        <taxon>eudicotyledons</taxon>
        <taxon>Gunneridae</taxon>
        <taxon>Pentapetalae</taxon>
        <taxon>rosids</taxon>
        <taxon>Vitales</taxon>
        <taxon>Vitaceae</taxon>
        <taxon>Viteae</taxon>
        <taxon>Vitis</taxon>
    </lineage>
</organism>
<dbReference type="Gene3D" id="3.80.10.10">
    <property type="entry name" value="Ribonuclease Inhibitor"/>
    <property type="match status" value="1"/>
</dbReference>
<evidence type="ECO:0000256" key="3">
    <source>
        <dbReference type="ARBA" id="ARBA00022821"/>
    </source>
</evidence>